<accession>A0A157RMV6</accession>
<proteinExistence type="predicted"/>
<name>A0A157RMV6_9BORD</name>
<dbReference type="EMBL" id="FKBS01000029">
    <property type="protein sequence ID" value="SAI59196.1"/>
    <property type="molecule type" value="Genomic_DNA"/>
</dbReference>
<evidence type="ECO:0000313" key="1">
    <source>
        <dbReference type="EMBL" id="SAI59196.1"/>
    </source>
</evidence>
<protein>
    <submittedName>
        <fullName evidence="1">Uncharacterized protein</fullName>
    </submittedName>
</protein>
<evidence type="ECO:0000313" key="2">
    <source>
        <dbReference type="Proteomes" id="UP000077037"/>
    </source>
</evidence>
<reference evidence="1 2" key="1">
    <citation type="submission" date="2016-03" db="EMBL/GenBank/DDBJ databases">
        <authorList>
            <consortium name="Pathogen Informatics"/>
        </authorList>
    </citation>
    <scope>NUCLEOTIDE SEQUENCE [LARGE SCALE GENOMIC DNA]</scope>
    <source>
        <strain evidence="1 2">NCTC13364</strain>
    </source>
</reference>
<dbReference type="RefSeq" id="WP_066421010.1">
    <property type="nucleotide sequence ID" value="NZ_FKBS01000029.1"/>
</dbReference>
<dbReference type="Proteomes" id="UP000077037">
    <property type="component" value="Unassembled WGS sequence"/>
</dbReference>
<dbReference type="OrthoDB" id="9179980at2"/>
<dbReference type="AlphaFoldDB" id="A0A157RMV6"/>
<organism evidence="1 2">
    <name type="scientific">Bordetella ansorpii</name>
    <dbReference type="NCBI Taxonomy" id="288768"/>
    <lineage>
        <taxon>Bacteria</taxon>
        <taxon>Pseudomonadati</taxon>
        <taxon>Pseudomonadota</taxon>
        <taxon>Betaproteobacteria</taxon>
        <taxon>Burkholderiales</taxon>
        <taxon>Alcaligenaceae</taxon>
        <taxon>Bordetella</taxon>
    </lineage>
</organism>
<sequence length="233" mass="25714">MMHRALFACAEPRETKWQLSELLPSGAGDIVLFGWNIGAQIDDGIPAEVSALIAKALTSVARVTFQRDEVARLNSTEWSTEDGDLVRTLPDPNQSKFAQLVLKRAPSGINMVSTQRSETAAALFDVGQWPWWQQGQFVLLSAPDAAPPSISRDTLISIFHGEWNEHLTELREMGVVGVLRPGVDGDVFAVLFLTRQFRDALLQSLAQYAKQAGYAWSLLSEEEFTEASSRPLA</sequence>
<gene>
    <name evidence="1" type="ORF">SAMEA1982600_05241</name>
</gene>